<evidence type="ECO:0000313" key="2">
    <source>
        <dbReference type="Proteomes" id="UP000276568"/>
    </source>
</evidence>
<keyword evidence="1" id="KW-0378">Hydrolase</keyword>
<dbReference type="SUPFAM" id="SSF53474">
    <property type="entry name" value="alpha/beta-Hydrolases"/>
    <property type="match status" value="1"/>
</dbReference>
<sequence>MEFKQYINKRNKPVFMYIHGECLSTFSFKIETKELKKDFTVILPIIGNDFKDIESAADEIIAFIDKKYKGHIAVLSGFSLGGQIAINILSKRPDFCDHAIIEEARMEPMKIRNWSDLVAVYANPLAQNKLFNSFMYYTKFNKDFAEKEYYQNFKQLSKDTVKNQLEATYSFTMPENLNQVTCQMAIMVGQRVRKAYKHSADLLHEQVPNSHIFMLMNYTHGDFSLGHPEEFIRFVKSWIQKKDKQQRKAAVKEQPADEGIYMPNWKHILLRLKEKRQKQKQLSERV</sequence>
<dbReference type="Proteomes" id="UP000276568">
    <property type="component" value="Unassembled WGS sequence"/>
</dbReference>
<dbReference type="Gene3D" id="3.40.50.1820">
    <property type="entry name" value="alpha/beta hydrolase"/>
    <property type="match status" value="1"/>
</dbReference>
<proteinExistence type="predicted"/>
<dbReference type="EMBL" id="RJQC01000002">
    <property type="protein sequence ID" value="RNM30475.1"/>
    <property type="molecule type" value="Genomic_DNA"/>
</dbReference>
<gene>
    <name evidence="1" type="ORF">EDX97_06715</name>
</gene>
<name>A0A3N0I097_9FIRM</name>
<comment type="caution">
    <text evidence="1">The sequence shown here is derived from an EMBL/GenBank/DDBJ whole genome shotgun (WGS) entry which is preliminary data.</text>
</comment>
<organism evidence="1 2">
    <name type="scientific">Absicoccus porci</name>
    <dbReference type="NCBI Taxonomy" id="2486576"/>
    <lineage>
        <taxon>Bacteria</taxon>
        <taxon>Bacillati</taxon>
        <taxon>Bacillota</taxon>
        <taxon>Erysipelotrichia</taxon>
        <taxon>Erysipelotrichales</taxon>
        <taxon>Erysipelotrichaceae</taxon>
        <taxon>Absicoccus</taxon>
    </lineage>
</organism>
<dbReference type="OrthoDB" id="9776853at2"/>
<dbReference type="AlphaFoldDB" id="A0A3N0I097"/>
<dbReference type="RefSeq" id="WP_128520386.1">
    <property type="nucleotide sequence ID" value="NZ_RJQC01000002.1"/>
</dbReference>
<dbReference type="GO" id="GO:0016787">
    <property type="term" value="F:hydrolase activity"/>
    <property type="evidence" value="ECO:0007669"/>
    <property type="project" value="UniProtKB-KW"/>
</dbReference>
<accession>A0A3N0I097</accession>
<keyword evidence="2" id="KW-1185">Reference proteome</keyword>
<evidence type="ECO:0000313" key="1">
    <source>
        <dbReference type="EMBL" id="RNM30475.1"/>
    </source>
</evidence>
<dbReference type="InterPro" id="IPR029058">
    <property type="entry name" value="AB_hydrolase_fold"/>
</dbReference>
<protein>
    <submittedName>
        <fullName evidence="1">Alpha/beta hydrolase</fullName>
    </submittedName>
</protein>
<reference evidence="1 2" key="1">
    <citation type="submission" date="2018-11" db="EMBL/GenBank/DDBJ databases">
        <title>Clostridium sp. nov., a member of the family Erysipelotrichaceae isolated from pig faeces.</title>
        <authorList>
            <person name="Chang Y.-H."/>
        </authorList>
    </citation>
    <scope>NUCLEOTIDE SEQUENCE [LARGE SCALE GENOMIC DNA]</scope>
    <source>
        <strain evidence="1 2">YH-panp20</strain>
    </source>
</reference>